<dbReference type="Proteomes" id="UP000494216">
    <property type="component" value="Unassembled WGS sequence"/>
</dbReference>
<dbReference type="AlphaFoldDB" id="A0A8S0WKS6"/>
<organism evidence="1 2">
    <name type="scientific">Candidatus Methylobacter favarea</name>
    <dbReference type="NCBI Taxonomy" id="2707345"/>
    <lineage>
        <taxon>Bacteria</taxon>
        <taxon>Pseudomonadati</taxon>
        <taxon>Pseudomonadota</taxon>
        <taxon>Gammaproteobacteria</taxon>
        <taxon>Methylococcales</taxon>
        <taxon>Methylococcaceae</taxon>
        <taxon>Methylobacter</taxon>
    </lineage>
</organism>
<reference evidence="1 2" key="1">
    <citation type="submission" date="2020-02" db="EMBL/GenBank/DDBJ databases">
        <authorList>
            <person name="Hogendoorn C."/>
        </authorList>
    </citation>
    <scope>NUCLEOTIDE SEQUENCE [LARGE SCALE GENOMIC DNA]</scope>
    <source>
        <strain evidence="1">METHB21</strain>
    </source>
</reference>
<evidence type="ECO:0000313" key="1">
    <source>
        <dbReference type="EMBL" id="CAA9892180.1"/>
    </source>
</evidence>
<gene>
    <name evidence="1" type="ORF">METHB2_60072</name>
</gene>
<name>A0A8S0WKS6_9GAMM</name>
<proteinExistence type="predicted"/>
<dbReference type="EMBL" id="CADCXN010000091">
    <property type="protein sequence ID" value="CAA9892180.1"/>
    <property type="molecule type" value="Genomic_DNA"/>
</dbReference>
<comment type="caution">
    <text evidence="1">The sequence shown here is derived from an EMBL/GenBank/DDBJ whole genome shotgun (WGS) entry which is preliminary data.</text>
</comment>
<accession>A0A8S0WKS6</accession>
<keyword evidence="2" id="KW-1185">Reference proteome</keyword>
<protein>
    <submittedName>
        <fullName evidence="1">Uncharacterized protein</fullName>
    </submittedName>
</protein>
<evidence type="ECO:0000313" key="2">
    <source>
        <dbReference type="Proteomes" id="UP000494216"/>
    </source>
</evidence>
<sequence>MLTTNNFDGQTLPFKIYANLSCDVILKLFYVYIEIIFNLERILKGIFTG</sequence>